<proteinExistence type="predicted"/>
<dbReference type="Gramene" id="OE9A070193T1">
    <property type="protein sequence ID" value="OE9A070193C1"/>
    <property type="gene ID" value="OE9A070193"/>
</dbReference>
<dbReference type="PANTHER" id="PTHR47292:SF1">
    <property type="entry name" value="TRANSCRIPTION ELONGATION FACTOR (TFIIS) FAMILY PROTEIN"/>
    <property type="match status" value="1"/>
</dbReference>
<organism evidence="2 3">
    <name type="scientific">Olea europaea subsp. europaea</name>
    <dbReference type="NCBI Taxonomy" id="158383"/>
    <lineage>
        <taxon>Eukaryota</taxon>
        <taxon>Viridiplantae</taxon>
        <taxon>Streptophyta</taxon>
        <taxon>Embryophyta</taxon>
        <taxon>Tracheophyta</taxon>
        <taxon>Spermatophyta</taxon>
        <taxon>Magnoliopsida</taxon>
        <taxon>eudicotyledons</taxon>
        <taxon>Gunneridae</taxon>
        <taxon>Pentapetalae</taxon>
        <taxon>asterids</taxon>
        <taxon>lamiids</taxon>
        <taxon>Lamiales</taxon>
        <taxon>Oleaceae</taxon>
        <taxon>Oleeae</taxon>
        <taxon>Olea</taxon>
    </lineage>
</organism>
<keyword evidence="3" id="KW-1185">Reference proteome</keyword>
<dbReference type="Proteomes" id="UP000594638">
    <property type="component" value="Unassembled WGS sequence"/>
</dbReference>
<comment type="caution">
    <text evidence="2">The sequence shown here is derived from an EMBL/GenBank/DDBJ whole genome shotgun (WGS) entry which is preliminary data.</text>
</comment>
<dbReference type="AlphaFoldDB" id="A0A8S0S1N2"/>
<feature type="compositionally biased region" description="Basic and acidic residues" evidence="1">
    <location>
        <begin position="911"/>
        <end position="928"/>
    </location>
</feature>
<dbReference type="SUPFAM" id="SSF47676">
    <property type="entry name" value="Conserved domain common to transcription factors TFIIS, elongin A, CRSP70"/>
    <property type="match status" value="1"/>
</dbReference>
<feature type="region of interest" description="Disordered" evidence="1">
    <location>
        <begin position="428"/>
        <end position="464"/>
    </location>
</feature>
<dbReference type="PANTHER" id="PTHR47292">
    <property type="entry name" value="TRANSCRIPTION ELONGATION FACTOR (TFIIS) FAMILY PROTEIN-RELATED"/>
    <property type="match status" value="1"/>
</dbReference>
<protein>
    <submittedName>
        <fullName evidence="2">Uncharacterized protein LOC111390290</fullName>
    </submittedName>
</protein>
<reference evidence="2 3" key="1">
    <citation type="submission" date="2019-12" db="EMBL/GenBank/DDBJ databases">
        <authorList>
            <person name="Alioto T."/>
            <person name="Alioto T."/>
            <person name="Gomez Garrido J."/>
        </authorList>
    </citation>
    <scope>NUCLEOTIDE SEQUENCE [LARGE SCALE GENOMIC DNA]</scope>
</reference>
<dbReference type="EMBL" id="CACTIH010003865">
    <property type="protein sequence ID" value="CAA2986502.1"/>
    <property type="molecule type" value="Genomic_DNA"/>
</dbReference>
<feature type="region of interest" description="Disordered" evidence="1">
    <location>
        <begin position="352"/>
        <end position="375"/>
    </location>
</feature>
<feature type="region of interest" description="Disordered" evidence="1">
    <location>
        <begin position="892"/>
        <end position="928"/>
    </location>
</feature>
<evidence type="ECO:0000256" key="1">
    <source>
        <dbReference type="SAM" id="MobiDB-lite"/>
    </source>
</evidence>
<evidence type="ECO:0000313" key="2">
    <source>
        <dbReference type="EMBL" id="CAA2986502.1"/>
    </source>
</evidence>
<gene>
    <name evidence="2" type="ORF">OLEA9_A070193</name>
</gene>
<name>A0A8S0S1N2_OLEEU</name>
<dbReference type="OrthoDB" id="67700at2759"/>
<sequence>MTLDDFFSLSEKNSGLTAPVRVRELVAVIKKEGYSITKSVSDATRQWSAVARTIAATENKECLDLFIQLDGLHFISEWLKDARNLSNGTSVGFVEEITHLLLALEKLHTEGQKSVSSEIWSIVKDLLGHNSSKLQNTAQALLDRWGKDRDGDTSSLDVDRVGTLNDDGVGINARVKRNIWSPEYSSGDVLPRESSDEEKCLKSTVECSSSGFDAFQSDKLENAHTSEINLDAAVMDDRPLKHIFSPSFSKPENKNLCHKVEPPVCGSTGTSSVESCTPAVPTQGAFDRQTDLHKLQLTSDVKQTPHIGFSPEKSVSIENLDLIGDRPYPSNSNAADALNSVTQPNLLKISNDADKDSCQKDSASADVRTIDTEGKGDIDDVRCSNQCRSSSASKTKEGGEFNTHVSCQIIDPLEVACKINVEREVKDFAERSSSYSEKVSDGKTQEPDISASLSGKQCNGEGSPKEVAIDRDLSAGISPLAKESATSTKNQDADQMNSEQDMQISQVTEAVQEAASTEKSPCNFDLNEAYSDDTNCSGNVISIPISIVSASRAASAPGFPVSPFQFEGNLGWKGSSATSAFRPASPRRIPEGGQDLSSGGSSCSSKQRHGCLDIDLNLAGNGDDRTEDPLPDKLVPVSSGPFGKFSVEANSRLEHLELDLNHSSEAGDVQSDLLTVRQLFPVINDHQYQSHSSSSSSKWPVLTNIDLNGDPSFFNSSDNIHLRKLSQNLNAAGGIKLDDSAISIMGSSVEIKHKDFVPQFLHATPELSFDINLARTGSNLGMGSALPYAHSTSYNGLAPAMTLSSMMYGPGGPIPYMMESRGAPVVSQIVGGASSLPPSLSQSSFMISMTGSTASNGVVPPRTCLDLNSRSMMEGRNRNTTGFGQFLNMGQARSMDEQPRSGSQLYISSVGEKRKEPDSGWEHYPFKH</sequence>
<accession>A0A8S0S1N2</accession>
<evidence type="ECO:0000313" key="3">
    <source>
        <dbReference type="Proteomes" id="UP000594638"/>
    </source>
</evidence>
<dbReference type="Gene3D" id="1.20.930.10">
    <property type="entry name" value="Conserved domain common to transcription factors TFIIS, elongin A, CRSP70"/>
    <property type="match status" value="1"/>
</dbReference>
<feature type="region of interest" description="Disordered" evidence="1">
    <location>
        <begin position="576"/>
        <end position="605"/>
    </location>
</feature>
<dbReference type="InterPro" id="IPR035441">
    <property type="entry name" value="TFIIS/LEDGF_dom_sf"/>
</dbReference>